<dbReference type="WBParaSite" id="ES5_v2.g7225.t1">
    <property type="protein sequence ID" value="ES5_v2.g7225.t1"/>
    <property type="gene ID" value="ES5_v2.g7225"/>
</dbReference>
<reference evidence="2" key="1">
    <citation type="submission" date="2022-11" db="UniProtKB">
        <authorList>
            <consortium name="WormBaseParasite"/>
        </authorList>
    </citation>
    <scope>IDENTIFICATION</scope>
</reference>
<evidence type="ECO:0000313" key="2">
    <source>
        <dbReference type="WBParaSite" id="ES5_v2.g7225.t1"/>
    </source>
</evidence>
<accession>A0AC34GRK3</accession>
<proteinExistence type="predicted"/>
<dbReference type="Proteomes" id="UP000887579">
    <property type="component" value="Unplaced"/>
</dbReference>
<name>A0AC34GRK3_9BILA</name>
<organism evidence="1 2">
    <name type="scientific">Panagrolaimus sp. ES5</name>
    <dbReference type="NCBI Taxonomy" id="591445"/>
    <lineage>
        <taxon>Eukaryota</taxon>
        <taxon>Metazoa</taxon>
        <taxon>Ecdysozoa</taxon>
        <taxon>Nematoda</taxon>
        <taxon>Chromadorea</taxon>
        <taxon>Rhabditida</taxon>
        <taxon>Tylenchina</taxon>
        <taxon>Panagrolaimomorpha</taxon>
        <taxon>Panagrolaimoidea</taxon>
        <taxon>Panagrolaimidae</taxon>
        <taxon>Panagrolaimus</taxon>
    </lineage>
</organism>
<protein>
    <submittedName>
        <fullName evidence="2">Peptidase S9 prolyl oligopeptidase catalytic domain-containing protein</fullName>
    </submittedName>
</protein>
<evidence type="ECO:0000313" key="1">
    <source>
        <dbReference type="Proteomes" id="UP000887579"/>
    </source>
</evidence>
<sequence>MSIGKANSKIFGALRNLKNKNIADIAVGEKFIYFVLQDNKGGSTGWRLGRNEKVAEQFTPAELNIRSNHNCYGASAICAALGNSNGGGIFALDKNVLYYVNDKSEMKKVPIEDDQCTYGNPVCDKEFLYIVKEKNDQQSILQMNLDKIYNADKVDVKEVTSDHLLLYGNLAVSENQTLFYNAWKNGMPFDEAKIYGYYPSDPQKKEENTDDFAKLNPQPFGDGYFFIDDSTKFTTINSKNVKSEVNGSNFKYKNDEKDGDIGDPCWIVGNQRPIVTTQNYLVFTVNDKLRILHVPTETYSSVNIENVDLLTADNFENDIVYFKAADSRNINLYKLNLTKNPKTPELLYGIDLIQNAFDPISAKHITETIDGIQVAGYLYEASNSSETHPTIISCHGGPTMRTNNTLDFRKQAYLSAGFHIFDLEYTGTWGYGREYRTNLYGHWGDYDAKDVLAAIKMLKETSHIKTDKFFVMGSSAGAYLALCALADDDKNLIRAASVSASFYNPTDLVEKSCRYEKPYTEKLLGDKPRTDITEKVIKNKASVCFFHGSEDPVVSCDDARQLSESMKEAGLKTSFKLFEKEGHSFKDVDNISTMVDDTLEFFKQAAQQ</sequence>